<dbReference type="AlphaFoldDB" id="A0A4Q7N1T7"/>
<keyword evidence="4 5" id="KW-0472">Membrane</keyword>
<evidence type="ECO:0000256" key="3">
    <source>
        <dbReference type="ARBA" id="ARBA00022989"/>
    </source>
</evidence>
<comment type="subcellular location">
    <subcellularLocation>
        <location evidence="1">Membrane</location>
        <topology evidence="1">Multi-pass membrane protein</topology>
    </subcellularLocation>
</comment>
<evidence type="ECO:0000256" key="1">
    <source>
        <dbReference type="ARBA" id="ARBA00004141"/>
    </source>
</evidence>
<dbReference type="EMBL" id="SGXA01000001">
    <property type="protein sequence ID" value="RZS75182.1"/>
    <property type="molecule type" value="Genomic_DNA"/>
</dbReference>
<feature type="transmembrane region" description="Helical" evidence="5">
    <location>
        <begin position="64"/>
        <end position="83"/>
    </location>
</feature>
<evidence type="ECO:0000256" key="5">
    <source>
        <dbReference type="SAM" id="Phobius"/>
    </source>
</evidence>
<evidence type="ECO:0000313" key="7">
    <source>
        <dbReference type="Proteomes" id="UP000293874"/>
    </source>
</evidence>
<organism evidence="6 7">
    <name type="scientific">Pseudobacter ginsenosidimutans</name>
    <dbReference type="NCBI Taxonomy" id="661488"/>
    <lineage>
        <taxon>Bacteria</taxon>
        <taxon>Pseudomonadati</taxon>
        <taxon>Bacteroidota</taxon>
        <taxon>Chitinophagia</taxon>
        <taxon>Chitinophagales</taxon>
        <taxon>Chitinophagaceae</taxon>
        <taxon>Pseudobacter</taxon>
    </lineage>
</organism>
<evidence type="ECO:0000313" key="6">
    <source>
        <dbReference type="EMBL" id="RZS75182.1"/>
    </source>
</evidence>
<dbReference type="InterPro" id="IPR019109">
    <property type="entry name" value="MamF_MmsF"/>
</dbReference>
<dbReference type="Pfam" id="PF09685">
    <property type="entry name" value="MamF_MmsF"/>
    <property type="match status" value="1"/>
</dbReference>
<keyword evidence="7" id="KW-1185">Reference proteome</keyword>
<gene>
    <name evidence="6" type="ORF">EV199_1044</name>
</gene>
<reference evidence="6 7" key="1">
    <citation type="submission" date="2019-02" db="EMBL/GenBank/DDBJ databases">
        <title>Genomic Encyclopedia of Type Strains, Phase IV (KMG-IV): sequencing the most valuable type-strain genomes for metagenomic binning, comparative biology and taxonomic classification.</title>
        <authorList>
            <person name="Goeker M."/>
        </authorList>
    </citation>
    <scope>NUCLEOTIDE SEQUENCE [LARGE SCALE GENOMIC DNA]</scope>
    <source>
        <strain evidence="6 7">DSM 18116</strain>
    </source>
</reference>
<feature type="transmembrane region" description="Helical" evidence="5">
    <location>
        <begin position="36"/>
        <end position="58"/>
    </location>
</feature>
<evidence type="ECO:0000256" key="4">
    <source>
        <dbReference type="ARBA" id="ARBA00023136"/>
    </source>
</evidence>
<accession>A0A4Q7N1T7</accession>
<dbReference type="Proteomes" id="UP000293874">
    <property type="component" value="Unassembled WGS sequence"/>
</dbReference>
<proteinExistence type="predicted"/>
<feature type="transmembrane region" description="Helical" evidence="5">
    <location>
        <begin position="6"/>
        <end position="24"/>
    </location>
</feature>
<sequence>MDRKTLSIVSYITLIGWLVAYFQYKDKPKDPLVSYHLRQSLGIAILSIILSVAITVVVRMVPALWVLTWAQIVILVLWILGILNAANEKMQPVPVVGPMFENKFSFLDK</sequence>
<name>A0A4Q7N1T7_9BACT</name>
<keyword evidence="3 5" id="KW-1133">Transmembrane helix</keyword>
<dbReference type="RefSeq" id="WP_130539572.1">
    <property type="nucleotide sequence ID" value="NZ_CP042431.1"/>
</dbReference>
<comment type="caution">
    <text evidence="6">The sequence shown here is derived from an EMBL/GenBank/DDBJ whole genome shotgun (WGS) entry which is preliminary data.</text>
</comment>
<dbReference type="OrthoDB" id="6400719at2"/>
<protein>
    <submittedName>
        <fullName evidence="6">Putative membrane protein</fullName>
    </submittedName>
</protein>
<keyword evidence="2 5" id="KW-0812">Transmembrane</keyword>
<evidence type="ECO:0000256" key="2">
    <source>
        <dbReference type="ARBA" id="ARBA00022692"/>
    </source>
</evidence>